<reference evidence="4 5" key="1">
    <citation type="submission" date="2018-08" db="EMBL/GenBank/DDBJ databases">
        <authorList>
            <person name="Lee Y."/>
            <person name="Kakembo D."/>
        </authorList>
    </citation>
    <scope>NUCLEOTIDE SEQUENCE [LARGE SCALE GENOMIC DNA]</scope>
    <source>
        <strain evidence="4 5">JBCS1880</strain>
    </source>
</reference>
<keyword evidence="1" id="KW-0805">Transcription regulation</keyword>
<dbReference type="PANTHER" id="PTHR43130:SF3">
    <property type="entry name" value="HTH-TYPE TRANSCRIPTIONAL REGULATOR RV1931C"/>
    <property type="match status" value="1"/>
</dbReference>
<dbReference type="GO" id="GO:0003700">
    <property type="term" value="F:DNA-binding transcription factor activity"/>
    <property type="evidence" value="ECO:0007669"/>
    <property type="project" value="InterPro"/>
</dbReference>
<dbReference type="Gene3D" id="1.10.10.60">
    <property type="entry name" value="Homeodomain-like"/>
    <property type="match status" value="1"/>
</dbReference>
<dbReference type="Pfam" id="PF12833">
    <property type="entry name" value="HTH_18"/>
    <property type="match status" value="1"/>
</dbReference>
<dbReference type="Gene3D" id="3.40.50.880">
    <property type="match status" value="1"/>
</dbReference>
<keyword evidence="2" id="KW-0804">Transcription</keyword>
<dbReference type="PANTHER" id="PTHR43130">
    <property type="entry name" value="ARAC-FAMILY TRANSCRIPTIONAL REGULATOR"/>
    <property type="match status" value="1"/>
</dbReference>
<dbReference type="InterPro" id="IPR018060">
    <property type="entry name" value="HTH_AraC"/>
</dbReference>
<gene>
    <name evidence="4" type="ORF">DZC75_05635</name>
</gene>
<dbReference type="SUPFAM" id="SSF52317">
    <property type="entry name" value="Class I glutamine amidotransferase-like"/>
    <property type="match status" value="1"/>
</dbReference>
<dbReference type="InterPro" id="IPR009057">
    <property type="entry name" value="Homeodomain-like_sf"/>
</dbReference>
<evidence type="ECO:0000259" key="3">
    <source>
        <dbReference type="PROSITE" id="PS01124"/>
    </source>
</evidence>
<dbReference type="SMART" id="SM00342">
    <property type="entry name" value="HTH_ARAC"/>
    <property type="match status" value="1"/>
</dbReference>
<dbReference type="PROSITE" id="PS01124">
    <property type="entry name" value="HTH_ARAC_FAMILY_2"/>
    <property type="match status" value="1"/>
</dbReference>
<dbReference type="EMBL" id="CP031641">
    <property type="protein sequence ID" value="AXO87527.1"/>
    <property type="molecule type" value="Genomic_DNA"/>
</dbReference>
<dbReference type="InterPro" id="IPR052158">
    <property type="entry name" value="INH-QAR"/>
</dbReference>
<dbReference type="CDD" id="cd03136">
    <property type="entry name" value="GATase1_AraC_ArgR_like"/>
    <property type="match status" value="1"/>
</dbReference>
<dbReference type="InterPro" id="IPR002818">
    <property type="entry name" value="DJ-1/PfpI"/>
</dbReference>
<dbReference type="AlphaFoldDB" id="A0AAI8PAM9"/>
<evidence type="ECO:0000313" key="5">
    <source>
        <dbReference type="Proteomes" id="UP000258127"/>
    </source>
</evidence>
<dbReference type="InterPro" id="IPR029062">
    <property type="entry name" value="Class_I_gatase-like"/>
</dbReference>
<dbReference type="Pfam" id="PF01965">
    <property type="entry name" value="DJ-1_PfpI"/>
    <property type="match status" value="1"/>
</dbReference>
<evidence type="ECO:0000256" key="2">
    <source>
        <dbReference type="ARBA" id="ARBA00023163"/>
    </source>
</evidence>
<protein>
    <submittedName>
        <fullName evidence="4">GlxA family transcriptional regulator</fullName>
    </submittedName>
</protein>
<dbReference type="GO" id="GO:0043565">
    <property type="term" value="F:sequence-specific DNA binding"/>
    <property type="evidence" value="ECO:0007669"/>
    <property type="project" value="InterPro"/>
</dbReference>
<proteinExistence type="predicted"/>
<keyword evidence="5" id="KW-1185">Reference proteome</keyword>
<evidence type="ECO:0000313" key="4">
    <source>
        <dbReference type="EMBL" id="AXO87527.1"/>
    </source>
</evidence>
<sequence>MYTQRIQSVARFFLLFHFARRLTLIAKRTFGSALHGPNSRFIPADLETDGPALNVGFLLLEHFSLLAFTQALDALVTANLIQPGAFSHSTCSLDCAALTSDLAILIGPSASLSECVAQPLDLLVICGGLRTPLTLPEDLATSLQELARRKVALAGLWNGAWFLGRAGLLDGYRCAVHPEHRAALAEIARHGQVSSEAYCIDRDRLSAASPAGALSMMLEWIGQRRGPALAEGITAILAFESSRYRRTTPAAQANISEPLREAITLMSANLEEPLSQDQLAAYVGRSKRQIGRLFQRQLNTTPVRYYLELRITESRRLLQHSDLPIMEVAVACGFVSASHFSKCYRSFFGYGPSREKRQGCVKGGRRPASHAH</sequence>
<name>A0AAI8PAM9_9PSED</name>
<dbReference type="Proteomes" id="UP000258127">
    <property type="component" value="Chromosome"/>
</dbReference>
<evidence type="ECO:0000256" key="1">
    <source>
        <dbReference type="ARBA" id="ARBA00023015"/>
    </source>
</evidence>
<dbReference type="SUPFAM" id="SSF46689">
    <property type="entry name" value="Homeodomain-like"/>
    <property type="match status" value="2"/>
</dbReference>
<organism evidence="4 5">
    <name type="scientific">Pseudomonas parafulva</name>
    <dbReference type="NCBI Taxonomy" id="157782"/>
    <lineage>
        <taxon>Bacteria</taxon>
        <taxon>Pseudomonadati</taxon>
        <taxon>Pseudomonadota</taxon>
        <taxon>Gammaproteobacteria</taxon>
        <taxon>Pseudomonadales</taxon>
        <taxon>Pseudomonadaceae</taxon>
        <taxon>Pseudomonas</taxon>
    </lineage>
</organism>
<accession>A0AAI8PAM9</accession>
<feature type="domain" description="HTH araC/xylS-type" evidence="3">
    <location>
        <begin position="260"/>
        <end position="358"/>
    </location>
</feature>